<keyword evidence="2 5" id="KW-0132">Cell division</keyword>
<keyword evidence="3 5" id="KW-0472">Membrane</keyword>
<keyword evidence="1 5" id="KW-1003">Cell membrane</keyword>
<dbReference type="Pfam" id="PF02491">
    <property type="entry name" value="SHS2_FTSA"/>
    <property type="match status" value="1"/>
</dbReference>
<dbReference type="Pfam" id="PF14450">
    <property type="entry name" value="FtsA"/>
    <property type="match status" value="1"/>
</dbReference>
<organism evidence="8 9">
    <name type="scientific">Sandarakinorhabdus glacialis</name>
    <dbReference type="NCBI Taxonomy" id="1614636"/>
    <lineage>
        <taxon>Bacteria</taxon>
        <taxon>Pseudomonadati</taxon>
        <taxon>Pseudomonadota</taxon>
        <taxon>Alphaproteobacteria</taxon>
        <taxon>Sphingomonadales</taxon>
        <taxon>Sphingosinicellaceae</taxon>
        <taxon>Sandarakinorhabdus</taxon>
    </lineage>
</organism>
<dbReference type="CDD" id="cd24048">
    <property type="entry name" value="ASKHA_NBD_FtsA"/>
    <property type="match status" value="1"/>
</dbReference>
<dbReference type="InterPro" id="IPR020823">
    <property type="entry name" value="Cell_div_FtsA"/>
</dbReference>
<dbReference type="InterPro" id="IPR050696">
    <property type="entry name" value="FtsA/MreB"/>
</dbReference>
<dbReference type="InterPro" id="IPR043129">
    <property type="entry name" value="ATPase_NBD"/>
</dbReference>
<dbReference type="InterPro" id="IPR003494">
    <property type="entry name" value="SHS2_FtsA"/>
</dbReference>
<comment type="subcellular location">
    <subcellularLocation>
        <location evidence="5">Cell membrane</location>
        <topology evidence="5">Peripheral membrane protein</topology>
        <orientation evidence="5">Cytoplasmic side</orientation>
    </subcellularLocation>
    <text evidence="5">Localizes to the Z ring in an FtsZ-dependent manner. Targeted to the membrane through a conserved C-terminal amphipathic helix.</text>
</comment>
<proteinExistence type="inferred from homology"/>
<dbReference type="SUPFAM" id="SSF53067">
    <property type="entry name" value="Actin-like ATPase domain"/>
    <property type="match status" value="2"/>
</dbReference>
<keyword evidence="9" id="KW-1185">Reference proteome</keyword>
<evidence type="ECO:0000256" key="5">
    <source>
        <dbReference type="HAMAP-Rule" id="MF_02033"/>
    </source>
</evidence>
<feature type="domain" description="SHS2" evidence="7">
    <location>
        <begin position="16"/>
        <end position="202"/>
    </location>
</feature>
<dbReference type="GO" id="GO:0032153">
    <property type="term" value="C:cell division site"/>
    <property type="evidence" value="ECO:0007669"/>
    <property type="project" value="UniProtKB-UniRule"/>
</dbReference>
<dbReference type="Proteomes" id="UP000635071">
    <property type="component" value="Unassembled WGS sequence"/>
</dbReference>
<protein>
    <recommendedName>
        <fullName evidence="5 6">Cell division protein FtsA</fullName>
    </recommendedName>
</protein>
<keyword evidence="4 5" id="KW-0131">Cell cycle</keyword>
<dbReference type="EMBL" id="BMJM01000006">
    <property type="protein sequence ID" value="GGE13828.1"/>
    <property type="molecule type" value="Genomic_DNA"/>
</dbReference>
<dbReference type="GO" id="GO:0009898">
    <property type="term" value="C:cytoplasmic side of plasma membrane"/>
    <property type="evidence" value="ECO:0007669"/>
    <property type="project" value="UniProtKB-UniRule"/>
</dbReference>
<name>A0A916ZTZ8_9SPHN</name>
<dbReference type="GO" id="GO:0043093">
    <property type="term" value="P:FtsZ-dependent cytokinesis"/>
    <property type="evidence" value="ECO:0007669"/>
    <property type="project" value="UniProtKB-UniRule"/>
</dbReference>
<evidence type="ECO:0000313" key="8">
    <source>
        <dbReference type="EMBL" id="GGE13828.1"/>
    </source>
</evidence>
<evidence type="ECO:0000256" key="1">
    <source>
        <dbReference type="ARBA" id="ARBA00022475"/>
    </source>
</evidence>
<dbReference type="Gene3D" id="3.30.420.40">
    <property type="match status" value="2"/>
</dbReference>
<comment type="caution">
    <text evidence="8">The sequence shown here is derived from an EMBL/GenBank/DDBJ whole genome shotgun (WGS) entry which is preliminary data.</text>
</comment>
<comment type="similarity">
    <text evidence="5 6">Belongs to the FtsA/MreB family.</text>
</comment>
<dbReference type="SMART" id="SM00842">
    <property type="entry name" value="FtsA"/>
    <property type="match status" value="1"/>
</dbReference>
<evidence type="ECO:0000259" key="7">
    <source>
        <dbReference type="SMART" id="SM00842"/>
    </source>
</evidence>
<dbReference type="PANTHER" id="PTHR32432">
    <property type="entry name" value="CELL DIVISION PROTEIN FTSA-RELATED"/>
    <property type="match status" value="1"/>
</dbReference>
<reference evidence="8" key="1">
    <citation type="journal article" date="2014" name="Int. J. Syst. Evol. Microbiol.">
        <title>Complete genome sequence of Corynebacterium casei LMG S-19264T (=DSM 44701T), isolated from a smear-ripened cheese.</title>
        <authorList>
            <consortium name="US DOE Joint Genome Institute (JGI-PGF)"/>
            <person name="Walter F."/>
            <person name="Albersmeier A."/>
            <person name="Kalinowski J."/>
            <person name="Ruckert C."/>
        </authorList>
    </citation>
    <scope>NUCLEOTIDE SEQUENCE</scope>
    <source>
        <strain evidence="8">CGMCC 1.15519</strain>
    </source>
</reference>
<sequence length="423" mass="44053">MVNKIPLTPKGAERIIAVLDVGTSKVAALIALVGADGEPRVIGTGQKPCAGLRRGLVTDFEKTEAAIRGAMDQAERAAGTQVEFVHASISAGNLGSDVATAEIDIAGASITGADMTLLREAGRTRIDPRGRTVVHAQPALYALDGQPGVESPVGFHADRLGMDIHVVTADTPPLKNLDRAIKQAHIGLRSLVASPLAASLSTLEREERELGVALIEIGAGVTTIAVHSMGMLVGVAAIPMGADDITYDLAAAFATRRSHAERLKALDGAAVAVPKDNHEAVEIPPMSDDGLAEPLRVPKAQIIGVIRHRLDLLFREIALKLDSLGFTGPQARQVVLTGGGAELRSIADFAQGSLGRNVRIGRPRGLTGLPPAQSGPAFATLAGLVLFAAHEVPDIWHMTAPAKKHGGNGGRLATMIEKLRGSL</sequence>
<dbReference type="NCBIfam" id="TIGR01174">
    <property type="entry name" value="ftsA"/>
    <property type="match status" value="1"/>
</dbReference>
<evidence type="ECO:0000256" key="6">
    <source>
        <dbReference type="PIRNR" id="PIRNR003101"/>
    </source>
</evidence>
<comment type="subunit">
    <text evidence="5">Self-interacts. Interacts with FtsZ.</text>
</comment>
<dbReference type="AlphaFoldDB" id="A0A916ZTZ8"/>
<dbReference type="PANTHER" id="PTHR32432:SF4">
    <property type="entry name" value="CELL DIVISION PROTEIN FTSA"/>
    <property type="match status" value="1"/>
</dbReference>
<evidence type="ECO:0000256" key="4">
    <source>
        <dbReference type="ARBA" id="ARBA00023306"/>
    </source>
</evidence>
<dbReference type="HAMAP" id="MF_02033">
    <property type="entry name" value="FtsA"/>
    <property type="match status" value="1"/>
</dbReference>
<comment type="function">
    <text evidence="5 6">Cell division protein that is involved in the assembly of the Z ring. May serve as a membrane anchor for the Z ring.</text>
</comment>
<evidence type="ECO:0000256" key="2">
    <source>
        <dbReference type="ARBA" id="ARBA00022618"/>
    </source>
</evidence>
<dbReference type="PIRSF" id="PIRSF003101">
    <property type="entry name" value="FtsA"/>
    <property type="match status" value="1"/>
</dbReference>
<dbReference type="RefSeq" id="WP_243450685.1">
    <property type="nucleotide sequence ID" value="NZ_BMJM01000006.1"/>
</dbReference>
<evidence type="ECO:0000256" key="3">
    <source>
        <dbReference type="ARBA" id="ARBA00023136"/>
    </source>
</evidence>
<gene>
    <name evidence="5 8" type="primary">ftsA</name>
    <name evidence="8" type="ORF">GCM10011529_20280</name>
</gene>
<evidence type="ECO:0000313" key="9">
    <source>
        <dbReference type="Proteomes" id="UP000635071"/>
    </source>
</evidence>
<reference evidence="8" key="2">
    <citation type="submission" date="2020-09" db="EMBL/GenBank/DDBJ databases">
        <authorList>
            <person name="Sun Q."/>
            <person name="Zhou Y."/>
        </authorList>
    </citation>
    <scope>NUCLEOTIDE SEQUENCE</scope>
    <source>
        <strain evidence="8">CGMCC 1.15519</strain>
    </source>
</reference>
<accession>A0A916ZTZ8</accession>